<dbReference type="PANTHER" id="PTHR22776:SF29">
    <property type="entry name" value="CKLF-LIKE MARVEL TRANSMEMBRANE DOMAIN-CONTAINING PROTEIN 4"/>
    <property type="match status" value="1"/>
</dbReference>
<evidence type="ECO:0000313" key="4">
    <source>
        <dbReference type="Proteomes" id="UP000281406"/>
    </source>
</evidence>
<accession>A0A3N0YHL2</accession>
<comment type="caution">
    <text evidence="3">The sequence shown here is derived from an EMBL/GenBank/DDBJ whole genome shotgun (WGS) entry which is preliminary data.</text>
</comment>
<feature type="region of interest" description="Disordered" evidence="1">
    <location>
        <begin position="316"/>
        <end position="346"/>
    </location>
</feature>
<evidence type="ECO:0000256" key="2">
    <source>
        <dbReference type="SAM" id="Phobius"/>
    </source>
</evidence>
<dbReference type="OrthoDB" id="10028364at2759"/>
<sequence length="346" mass="38273">MHFGGGDSQQHYILHPETVKYGHCHEISRDHSSSFSSIHNRIQAQHKGRNGIGEVDVVFGLGICRGPADRCFSPKSALVFGRDVEIKEFSMRNNQEAEGFDGEASNTSMISGATSPYQPTTEPVHSRNVFRSIRCDLDYLKSIFGILKVIEVVLALISFIFIETIMMCSPCAGVYLFEFVSCSAFVVTGVLLLIFSLNLHTKVPHVNWSLTVSDRSVRAKRFGSWLQRGGCEGRSVYCTVPPTPTECFDGVIQCQAQRGLACKFTSHCPQALYCMYKSREEKTVCVHLKTSKPDADFWVPGDGSIWPEHISGSTEMASRGFTRRTPADQRVHPCPHSLAGRGGVTA</sequence>
<dbReference type="AlphaFoldDB" id="A0A3N0YHL2"/>
<dbReference type="Proteomes" id="UP000281406">
    <property type="component" value="Unassembled WGS sequence"/>
</dbReference>
<name>A0A3N0YHL2_ANAGA</name>
<dbReference type="GO" id="GO:0016020">
    <property type="term" value="C:membrane"/>
    <property type="evidence" value="ECO:0007669"/>
    <property type="project" value="TreeGrafter"/>
</dbReference>
<dbReference type="InterPro" id="IPR050578">
    <property type="entry name" value="MARVEL-CKLF_proteins"/>
</dbReference>
<evidence type="ECO:0000256" key="1">
    <source>
        <dbReference type="SAM" id="MobiDB-lite"/>
    </source>
</evidence>
<feature type="transmembrane region" description="Helical" evidence="2">
    <location>
        <begin position="174"/>
        <end position="195"/>
    </location>
</feature>
<keyword evidence="2" id="KW-1133">Transmembrane helix</keyword>
<reference evidence="3 4" key="1">
    <citation type="submission" date="2018-10" db="EMBL/GenBank/DDBJ databases">
        <title>Genome assembly for a Yunnan-Guizhou Plateau 3E fish, Anabarilius grahami (Regan), and its evolutionary and genetic applications.</title>
        <authorList>
            <person name="Jiang W."/>
        </authorList>
    </citation>
    <scope>NUCLEOTIDE SEQUENCE [LARGE SCALE GENOMIC DNA]</scope>
    <source>
        <strain evidence="3">AG-KIZ</strain>
        <tissue evidence="3">Muscle</tissue>
    </source>
</reference>
<evidence type="ECO:0000313" key="3">
    <source>
        <dbReference type="EMBL" id="ROL45350.1"/>
    </source>
</evidence>
<dbReference type="EMBL" id="RJVU01042594">
    <property type="protein sequence ID" value="ROL45350.1"/>
    <property type="molecule type" value="Genomic_DNA"/>
</dbReference>
<protein>
    <submittedName>
        <fullName evidence="3">CKLF-like MARVEL transmembrane domain-containing protein 4</fullName>
    </submittedName>
</protein>
<proteinExistence type="predicted"/>
<dbReference type="PANTHER" id="PTHR22776">
    <property type="entry name" value="MARVEL-CONTAINING POTENTIAL LIPID RAFT-ASSOCIATED PROTEIN"/>
    <property type="match status" value="1"/>
</dbReference>
<keyword evidence="2" id="KW-0472">Membrane</keyword>
<keyword evidence="4" id="KW-1185">Reference proteome</keyword>
<keyword evidence="2 3" id="KW-0812">Transmembrane</keyword>
<gene>
    <name evidence="3" type="ORF">DPX16_4691</name>
</gene>
<organism evidence="3 4">
    <name type="scientific">Anabarilius grahami</name>
    <name type="common">Kanglang fish</name>
    <name type="synonym">Barilius grahami</name>
    <dbReference type="NCBI Taxonomy" id="495550"/>
    <lineage>
        <taxon>Eukaryota</taxon>
        <taxon>Metazoa</taxon>
        <taxon>Chordata</taxon>
        <taxon>Craniata</taxon>
        <taxon>Vertebrata</taxon>
        <taxon>Euteleostomi</taxon>
        <taxon>Actinopterygii</taxon>
        <taxon>Neopterygii</taxon>
        <taxon>Teleostei</taxon>
        <taxon>Ostariophysi</taxon>
        <taxon>Cypriniformes</taxon>
        <taxon>Xenocyprididae</taxon>
        <taxon>Xenocypridinae</taxon>
        <taxon>Xenocypridinae incertae sedis</taxon>
        <taxon>Anabarilius</taxon>
    </lineage>
</organism>
<feature type="transmembrane region" description="Helical" evidence="2">
    <location>
        <begin position="139"/>
        <end position="162"/>
    </location>
</feature>